<reference evidence="2 3" key="1">
    <citation type="journal article" date="2019" name="Commun. Biol.">
        <title>The bagworm genome reveals a unique fibroin gene that provides high tensile strength.</title>
        <authorList>
            <person name="Kono N."/>
            <person name="Nakamura H."/>
            <person name="Ohtoshi R."/>
            <person name="Tomita M."/>
            <person name="Numata K."/>
            <person name="Arakawa K."/>
        </authorList>
    </citation>
    <scope>NUCLEOTIDE SEQUENCE [LARGE SCALE GENOMIC DNA]</scope>
</reference>
<name>A0A4C1TVB6_EUMVA</name>
<evidence type="ECO:0000313" key="3">
    <source>
        <dbReference type="Proteomes" id="UP000299102"/>
    </source>
</evidence>
<evidence type="ECO:0000313" key="2">
    <source>
        <dbReference type="EMBL" id="GBP17983.1"/>
    </source>
</evidence>
<gene>
    <name evidence="2" type="ORF">EVAR_16927_1</name>
</gene>
<dbReference type="EMBL" id="BGZK01000092">
    <property type="protein sequence ID" value="GBP17983.1"/>
    <property type="molecule type" value="Genomic_DNA"/>
</dbReference>
<accession>A0A4C1TVB6</accession>
<keyword evidence="3" id="KW-1185">Reference proteome</keyword>
<dbReference type="AlphaFoldDB" id="A0A4C1TVB6"/>
<proteinExistence type="predicted"/>
<organism evidence="2 3">
    <name type="scientific">Eumeta variegata</name>
    <name type="common">Bagworm moth</name>
    <name type="synonym">Eumeta japonica</name>
    <dbReference type="NCBI Taxonomy" id="151549"/>
    <lineage>
        <taxon>Eukaryota</taxon>
        <taxon>Metazoa</taxon>
        <taxon>Ecdysozoa</taxon>
        <taxon>Arthropoda</taxon>
        <taxon>Hexapoda</taxon>
        <taxon>Insecta</taxon>
        <taxon>Pterygota</taxon>
        <taxon>Neoptera</taxon>
        <taxon>Endopterygota</taxon>
        <taxon>Lepidoptera</taxon>
        <taxon>Glossata</taxon>
        <taxon>Ditrysia</taxon>
        <taxon>Tineoidea</taxon>
        <taxon>Psychidae</taxon>
        <taxon>Oiketicinae</taxon>
        <taxon>Eumeta</taxon>
    </lineage>
</organism>
<comment type="caution">
    <text evidence="2">The sequence shown here is derived from an EMBL/GenBank/DDBJ whole genome shotgun (WGS) entry which is preliminary data.</text>
</comment>
<sequence length="208" mass="23860">MRHDDAIELYRLLFRIVYKMSSQNTYRESSRGPVALVNGKGRPHTPKVSKNRHMCRAKPVVRRDELAPVVSGGNYCKKWMCTETHPAVITAGSSELSEQQTSAHLNATALIHRRSYRQVRLLQFRLSWRWTPHLAIDITRPVYRDYTTPFLKDRQSNDSNRARFSGFGGARRPRQHNANIAHSVTKVNSGIESSFDVAAYSHITRRTV</sequence>
<protein>
    <submittedName>
        <fullName evidence="2">Uncharacterized protein</fullName>
    </submittedName>
</protein>
<dbReference type="Proteomes" id="UP000299102">
    <property type="component" value="Unassembled WGS sequence"/>
</dbReference>
<feature type="region of interest" description="Disordered" evidence="1">
    <location>
        <begin position="154"/>
        <end position="173"/>
    </location>
</feature>
<evidence type="ECO:0000256" key="1">
    <source>
        <dbReference type="SAM" id="MobiDB-lite"/>
    </source>
</evidence>